<dbReference type="EMBL" id="QKZR01000005">
    <property type="protein sequence ID" value="PZX38124.1"/>
    <property type="molecule type" value="Genomic_DNA"/>
</dbReference>
<accession>A0ABX5PVZ0</accession>
<dbReference type="RefSeq" id="WP_015363867.1">
    <property type="nucleotide sequence ID" value="NZ_QKZR01000005.1"/>
</dbReference>
<keyword evidence="3" id="KW-1185">Reference proteome</keyword>
<protein>
    <submittedName>
        <fullName evidence="2">Uncharacterized protein DUF4199</fullName>
    </submittedName>
</protein>
<feature type="transmembrane region" description="Helical" evidence="1">
    <location>
        <begin position="9"/>
        <end position="28"/>
    </location>
</feature>
<organism evidence="2 3">
    <name type="scientific">Nonlabens dokdonensis</name>
    <dbReference type="NCBI Taxonomy" id="328515"/>
    <lineage>
        <taxon>Bacteria</taxon>
        <taxon>Pseudomonadati</taxon>
        <taxon>Bacteroidota</taxon>
        <taxon>Flavobacteriia</taxon>
        <taxon>Flavobacteriales</taxon>
        <taxon>Flavobacteriaceae</taxon>
        <taxon>Nonlabens</taxon>
    </lineage>
</organism>
<name>A0ABX5PVZ0_9FLAO</name>
<sequence length="174" mass="19663">MEQSIKRNSFIIGLIGAAITFSIYIYMWQAQDYLNSLVNTSIYIYPIILGVIAQVWARFVMKGNVSFKQVILAYFICIVMVFLTESITYYTLLNYVDVNAKEILLNAWRGISEQGTSDLAQTKVFKEPTFSFSEFALGFATKSLMFTVPGLITGLVISKIPQVNQVNTTHKVQD</sequence>
<evidence type="ECO:0000313" key="3">
    <source>
        <dbReference type="Proteomes" id="UP000248584"/>
    </source>
</evidence>
<feature type="transmembrane region" description="Helical" evidence="1">
    <location>
        <begin position="40"/>
        <end position="59"/>
    </location>
</feature>
<proteinExistence type="predicted"/>
<keyword evidence="1" id="KW-1133">Transmembrane helix</keyword>
<evidence type="ECO:0000256" key="1">
    <source>
        <dbReference type="SAM" id="Phobius"/>
    </source>
</evidence>
<dbReference type="Proteomes" id="UP000248584">
    <property type="component" value="Unassembled WGS sequence"/>
</dbReference>
<reference evidence="2 3" key="1">
    <citation type="submission" date="2018-06" db="EMBL/GenBank/DDBJ databases">
        <title>Genomic Encyclopedia of Archaeal and Bacterial Type Strains, Phase II (KMG-II): from individual species to whole genera.</title>
        <authorList>
            <person name="Goeker M."/>
        </authorList>
    </citation>
    <scope>NUCLEOTIDE SEQUENCE [LARGE SCALE GENOMIC DNA]</scope>
    <source>
        <strain evidence="2 3">DSM 17205</strain>
    </source>
</reference>
<gene>
    <name evidence="2" type="ORF">LX97_02705</name>
</gene>
<keyword evidence="1" id="KW-0472">Membrane</keyword>
<feature type="transmembrane region" description="Helical" evidence="1">
    <location>
        <begin position="71"/>
        <end position="92"/>
    </location>
</feature>
<evidence type="ECO:0000313" key="2">
    <source>
        <dbReference type="EMBL" id="PZX38124.1"/>
    </source>
</evidence>
<comment type="caution">
    <text evidence="2">The sequence shown here is derived from an EMBL/GenBank/DDBJ whole genome shotgun (WGS) entry which is preliminary data.</text>
</comment>
<keyword evidence="1" id="KW-0812">Transmembrane</keyword>
<feature type="transmembrane region" description="Helical" evidence="1">
    <location>
        <begin position="135"/>
        <end position="157"/>
    </location>
</feature>